<gene>
    <name evidence="2" type="ORF">RchiOBHm_Chr6g0265451</name>
</gene>
<dbReference type="EMBL" id="PDCK01000044">
    <property type="protein sequence ID" value="PRQ23806.1"/>
    <property type="molecule type" value="Genomic_DNA"/>
</dbReference>
<dbReference type="Proteomes" id="UP000238479">
    <property type="component" value="Chromosome 6"/>
</dbReference>
<comment type="caution">
    <text evidence="2">The sequence shown here is derived from an EMBL/GenBank/DDBJ whole genome shotgun (WGS) entry which is preliminary data.</text>
</comment>
<dbReference type="Gene3D" id="3.80.10.10">
    <property type="entry name" value="Ribonuclease Inhibitor"/>
    <property type="match status" value="1"/>
</dbReference>
<dbReference type="InterPro" id="IPR032675">
    <property type="entry name" value="LRR_dom_sf"/>
</dbReference>
<evidence type="ECO:0000313" key="3">
    <source>
        <dbReference type="Proteomes" id="UP000238479"/>
    </source>
</evidence>
<protein>
    <submittedName>
        <fullName evidence="2">Putative leucine-rich repeat domain, L domain-containing protein</fullName>
    </submittedName>
</protein>
<dbReference type="Gramene" id="PRQ23806">
    <property type="protein sequence ID" value="PRQ23806"/>
    <property type="gene ID" value="RchiOBHm_Chr6g0265451"/>
</dbReference>
<dbReference type="OrthoDB" id="1194127at2759"/>
<dbReference type="OMA" id="YNISPHI"/>
<feature type="domain" description="F-box/LRR-repeat protein 15/At3g58940/PEG3-like LRR" evidence="1">
    <location>
        <begin position="110"/>
        <end position="248"/>
    </location>
</feature>
<name>A0A2P6PPH1_ROSCH</name>
<proteinExistence type="predicted"/>
<dbReference type="InterPro" id="IPR053772">
    <property type="entry name" value="At1g61320/At1g61330-like"/>
</dbReference>
<dbReference type="STRING" id="74649.A0A2P6PPH1"/>
<sequence length="420" mass="47887">MADSTLPPDLPDLVMHQIILLLPTKPAIRMSSLSKQYEGIWSALRVLDFKEGELPHDDDDANDKHAKFINILARYLAFRKKDEQQPLLDKLTLHMRYLFGDEDAIIRKVLSNSLERHVKELDISLRSKHQELECCYCLSCMVLMNAKNLTTLNLEYLRIKEIDSAETEPLCPSLKTLSLKTVHFDDKALFYLVLGCPAVEYLSLTSCSFDTPVLHVSSSSLRSLEVKNCDAEQIEVDKATNLESFTFVSKFPLLQSITLNDTINLNYIKIRAQYLTYFGLFGCQDHLNATVNTPSLHHLDIHAHLTAKVSVNAPNLWLASITLEEEEFSNSNWSWKHFATFCDFLKAFCSKNIILVMRDFKAIIFPDNFKSACYPPLPSTNRLDLIMSNPPTEESDISDLEESLLWMAPNAEEMVFAQLV</sequence>
<dbReference type="PANTHER" id="PTHR34145">
    <property type="entry name" value="OS02G0105600 PROTEIN"/>
    <property type="match status" value="1"/>
</dbReference>
<evidence type="ECO:0000313" key="2">
    <source>
        <dbReference type="EMBL" id="PRQ23806.1"/>
    </source>
</evidence>
<reference evidence="2 3" key="1">
    <citation type="journal article" date="2018" name="Nat. Genet.">
        <title>The Rosa genome provides new insights in the design of modern roses.</title>
        <authorList>
            <person name="Bendahmane M."/>
        </authorList>
    </citation>
    <scope>NUCLEOTIDE SEQUENCE [LARGE SCALE GENOMIC DNA]</scope>
    <source>
        <strain evidence="3">cv. Old Blush</strain>
    </source>
</reference>
<dbReference type="InterPro" id="IPR055411">
    <property type="entry name" value="LRR_FXL15/At3g58940/PEG3-like"/>
</dbReference>
<accession>A0A2P6PPH1</accession>
<dbReference type="AlphaFoldDB" id="A0A2P6PPH1"/>
<keyword evidence="3" id="KW-1185">Reference proteome</keyword>
<dbReference type="Pfam" id="PF24758">
    <property type="entry name" value="LRR_At5g56370"/>
    <property type="match status" value="1"/>
</dbReference>
<evidence type="ECO:0000259" key="1">
    <source>
        <dbReference type="Pfam" id="PF24758"/>
    </source>
</evidence>
<organism evidence="2 3">
    <name type="scientific">Rosa chinensis</name>
    <name type="common">China rose</name>
    <dbReference type="NCBI Taxonomy" id="74649"/>
    <lineage>
        <taxon>Eukaryota</taxon>
        <taxon>Viridiplantae</taxon>
        <taxon>Streptophyta</taxon>
        <taxon>Embryophyta</taxon>
        <taxon>Tracheophyta</taxon>
        <taxon>Spermatophyta</taxon>
        <taxon>Magnoliopsida</taxon>
        <taxon>eudicotyledons</taxon>
        <taxon>Gunneridae</taxon>
        <taxon>Pentapetalae</taxon>
        <taxon>rosids</taxon>
        <taxon>fabids</taxon>
        <taxon>Rosales</taxon>
        <taxon>Rosaceae</taxon>
        <taxon>Rosoideae</taxon>
        <taxon>Rosoideae incertae sedis</taxon>
        <taxon>Rosa</taxon>
    </lineage>
</organism>
<dbReference type="SUPFAM" id="SSF52047">
    <property type="entry name" value="RNI-like"/>
    <property type="match status" value="1"/>
</dbReference>